<dbReference type="EMBL" id="WNKQ01000027">
    <property type="protein sequence ID" value="KAF5844175.1"/>
    <property type="molecule type" value="Genomic_DNA"/>
</dbReference>
<dbReference type="AlphaFoldDB" id="A0A8H5ZA14"/>
<protein>
    <submittedName>
        <fullName evidence="1">Uncharacterized protein</fullName>
    </submittedName>
</protein>
<organism evidence="1 2">
    <name type="scientific">Cochliobolus sativus</name>
    <name type="common">Common root rot and spot blotch fungus</name>
    <name type="synonym">Bipolaris sorokiniana</name>
    <dbReference type="NCBI Taxonomy" id="45130"/>
    <lineage>
        <taxon>Eukaryota</taxon>
        <taxon>Fungi</taxon>
        <taxon>Dikarya</taxon>
        <taxon>Ascomycota</taxon>
        <taxon>Pezizomycotina</taxon>
        <taxon>Dothideomycetes</taxon>
        <taxon>Pleosporomycetidae</taxon>
        <taxon>Pleosporales</taxon>
        <taxon>Pleosporineae</taxon>
        <taxon>Pleosporaceae</taxon>
        <taxon>Bipolaris</taxon>
    </lineage>
</organism>
<accession>A0A8H5ZA14</accession>
<dbReference type="Proteomes" id="UP000624244">
    <property type="component" value="Unassembled WGS sequence"/>
</dbReference>
<comment type="caution">
    <text evidence="1">The sequence shown here is derived from an EMBL/GenBank/DDBJ whole genome shotgun (WGS) entry which is preliminary data.</text>
</comment>
<reference evidence="1" key="1">
    <citation type="submission" date="2019-11" db="EMBL/GenBank/DDBJ databases">
        <title>Bipolaris sorokiniana Genome sequencing.</title>
        <authorList>
            <person name="Wang H."/>
        </authorList>
    </citation>
    <scope>NUCLEOTIDE SEQUENCE</scope>
</reference>
<evidence type="ECO:0000313" key="1">
    <source>
        <dbReference type="EMBL" id="KAF5844175.1"/>
    </source>
</evidence>
<evidence type="ECO:0000313" key="2">
    <source>
        <dbReference type="Proteomes" id="UP000624244"/>
    </source>
</evidence>
<name>A0A8H5ZA14_COCSA</name>
<proteinExistence type="predicted"/>
<sequence length="81" mass="8952">MAPRQPMGQGFTGPSLRTINYANSNDPLFLNATLNALPTATDAPFNAFQRKHDPTSLPDTRVDLLRDIYDWANGDDSPSIF</sequence>
<gene>
    <name evidence="1" type="ORF">GGP41_002275</name>
</gene>